<feature type="domain" description="Cytochrome c" evidence="7">
    <location>
        <begin position="178"/>
        <end position="265"/>
    </location>
</feature>
<dbReference type="InterPro" id="IPR036909">
    <property type="entry name" value="Cyt_c-like_dom_sf"/>
</dbReference>
<organism evidence="8 9">
    <name type="scientific">Helicobacter macacae MIT 99-5501</name>
    <dbReference type="NCBI Taxonomy" id="1357400"/>
    <lineage>
        <taxon>Bacteria</taxon>
        <taxon>Pseudomonadati</taxon>
        <taxon>Campylobacterota</taxon>
        <taxon>Epsilonproteobacteria</taxon>
        <taxon>Campylobacterales</taxon>
        <taxon>Helicobacteraceae</taxon>
        <taxon>Helicobacter</taxon>
    </lineage>
</organism>
<dbReference type="RefSeq" id="WP_023927308.1">
    <property type="nucleotide sequence ID" value="NZ_KI669454.1"/>
</dbReference>
<keyword evidence="9" id="KW-1185">Reference proteome</keyword>
<evidence type="ECO:0000259" key="7">
    <source>
        <dbReference type="PROSITE" id="PS51007"/>
    </source>
</evidence>
<dbReference type="HOGENOM" id="CLU_1029624_0_0_7"/>
<dbReference type="Pfam" id="PF00034">
    <property type="entry name" value="Cytochrom_C"/>
    <property type="match status" value="1"/>
</dbReference>
<evidence type="ECO:0000313" key="8">
    <source>
        <dbReference type="EMBL" id="ETD25243.1"/>
    </source>
</evidence>
<feature type="region of interest" description="Disordered" evidence="5">
    <location>
        <begin position="31"/>
        <end position="142"/>
    </location>
</feature>
<reference evidence="8 9" key="1">
    <citation type="journal article" date="2014" name="Genome Announc.">
        <title>Draft genome sequences of six enterohepatic helicobacter species isolated from humans and one from rhesus macaques.</title>
        <authorList>
            <person name="Shen Z."/>
            <person name="Sheh A."/>
            <person name="Young S.K."/>
            <person name="Abouelliel A."/>
            <person name="Ward D.V."/>
            <person name="Earl A.M."/>
            <person name="Fox J.G."/>
        </authorList>
    </citation>
    <scope>NUCLEOTIDE SEQUENCE [LARGE SCALE GENOMIC DNA]</scope>
    <source>
        <strain evidence="8 9">MIT 99-5501</strain>
    </source>
</reference>
<feature type="signal peptide" evidence="6">
    <location>
        <begin position="1"/>
        <end position="28"/>
    </location>
</feature>
<dbReference type="Gene3D" id="1.10.760.10">
    <property type="entry name" value="Cytochrome c-like domain"/>
    <property type="match status" value="1"/>
</dbReference>
<evidence type="ECO:0000313" key="9">
    <source>
        <dbReference type="Proteomes" id="UP000018731"/>
    </source>
</evidence>
<evidence type="ECO:0000256" key="4">
    <source>
        <dbReference type="PROSITE-ProRule" id="PRU00433"/>
    </source>
</evidence>
<dbReference type="STRING" id="1357400.HMPREF2086_00583"/>
<feature type="chain" id="PRO_5004767506" description="Cytochrome c domain-containing protein" evidence="6">
    <location>
        <begin position="29"/>
        <end position="270"/>
    </location>
</feature>
<keyword evidence="2 4" id="KW-0479">Metal-binding</keyword>
<feature type="compositionally biased region" description="Basic and acidic residues" evidence="5">
    <location>
        <begin position="77"/>
        <end position="101"/>
    </location>
</feature>
<accession>V8CCU4</accession>
<dbReference type="Proteomes" id="UP000018731">
    <property type="component" value="Unassembled WGS sequence"/>
</dbReference>
<gene>
    <name evidence="8" type="ORF">HMPREF2086_00583</name>
</gene>
<feature type="compositionally biased region" description="Polar residues" evidence="5">
    <location>
        <begin position="31"/>
        <end position="72"/>
    </location>
</feature>
<evidence type="ECO:0000256" key="3">
    <source>
        <dbReference type="ARBA" id="ARBA00023004"/>
    </source>
</evidence>
<dbReference type="AlphaFoldDB" id="V8CCU4"/>
<dbReference type="InterPro" id="IPR009056">
    <property type="entry name" value="Cyt_c-like_dom"/>
</dbReference>
<name>V8CCU4_9HELI</name>
<dbReference type="SUPFAM" id="SSF46626">
    <property type="entry name" value="Cytochrome c"/>
    <property type="match status" value="1"/>
</dbReference>
<dbReference type="EMBL" id="AZJI01000001">
    <property type="protein sequence ID" value="ETD25243.1"/>
    <property type="molecule type" value="Genomic_DNA"/>
</dbReference>
<evidence type="ECO:0000256" key="5">
    <source>
        <dbReference type="SAM" id="MobiDB-lite"/>
    </source>
</evidence>
<sequence length="270" mass="29880">MKCISFGKTFAKISCVAWSVGLAQMLNAQNPTQSGQKENTKPESQSSVPEYISQSALESTLESTLESALDSISQDSKTQKDTDKDATKESTKEMAQREKESSSNSATKSSTQENTQSSPTTSKNEKSEKKDEKDTKKFGNIFKSQKLDSATKADLQADLQNSQISNQPSTQSNESFITPQEYGASLYEYPRGIGCIKCHGAIGEETLLATYTHKGKQKTLLVPRINNLELLNFKTALNQDKGIMPKYNLTDEEIQAIYLYISSKNPTRIK</sequence>
<dbReference type="PATRIC" id="fig|1357400.3.peg.799"/>
<feature type="compositionally biased region" description="Low complexity" evidence="5">
    <location>
        <begin position="102"/>
        <end position="111"/>
    </location>
</feature>
<dbReference type="GO" id="GO:0020037">
    <property type="term" value="F:heme binding"/>
    <property type="evidence" value="ECO:0007669"/>
    <property type="project" value="InterPro"/>
</dbReference>
<protein>
    <recommendedName>
        <fullName evidence="7">Cytochrome c domain-containing protein</fullName>
    </recommendedName>
</protein>
<dbReference type="GO" id="GO:0046872">
    <property type="term" value="F:metal ion binding"/>
    <property type="evidence" value="ECO:0007669"/>
    <property type="project" value="UniProtKB-KW"/>
</dbReference>
<keyword evidence="1 4" id="KW-0349">Heme</keyword>
<dbReference type="PROSITE" id="PS51007">
    <property type="entry name" value="CYTC"/>
    <property type="match status" value="1"/>
</dbReference>
<evidence type="ECO:0000256" key="6">
    <source>
        <dbReference type="SAM" id="SignalP"/>
    </source>
</evidence>
<dbReference type="eggNOG" id="COG2010">
    <property type="taxonomic scope" value="Bacteria"/>
</dbReference>
<keyword evidence="3 4" id="KW-0408">Iron</keyword>
<dbReference type="GO" id="GO:0009055">
    <property type="term" value="F:electron transfer activity"/>
    <property type="evidence" value="ECO:0007669"/>
    <property type="project" value="InterPro"/>
</dbReference>
<keyword evidence="6" id="KW-0732">Signal</keyword>
<feature type="compositionally biased region" description="Basic and acidic residues" evidence="5">
    <location>
        <begin position="123"/>
        <end position="137"/>
    </location>
</feature>
<evidence type="ECO:0000256" key="1">
    <source>
        <dbReference type="ARBA" id="ARBA00022617"/>
    </source>
</evidence>
<proteinExistence type="predicted"/>
<comment type="caution">
    <text evidence="8">The sequence shown here is derived from an EMBL/GenBank/DDBJ whole genome shotgun (WGS) entry which is preliminary data.</text>
</comment>
<evidence type="ECO:0000256" key="2">
    <source>
        <dbReference type="ARBA" id="ARBA00022723"/>
    </source>
</evidence>